<dbReference type="STRING" id="1160509.A0A3N4HMI0"/>
<reference evidence="10 11" key="1">
    <citation type="journal article" date="2018" name="Nat. Ecol. Evol.">
        <title>Pezizomycetes genomes reveal the molecular basis of ectomycorrhizal truffle lifestyle.</title>
        <authorList>
            <person name="Murat C."/>
            <person name="Payen T."/>
            <person name="Noel B."/>
            <person name="Kuo A."/>
            <person name="Morin E."/>
            <person name="Chen J."/>
            <person name="Kohler A."/>
            <person name="Krizsan K."/>
            <person name="Balestrini R."/>
            <person name="Da Silva C."/>
            <person name="Montanini B."/>
            <person name="Hainaut M."/>
            <person name="Levati E."/>
            <person name="Barry K.W."/>
            <person name="Belfiori B."/>
            <person name="Cichocki N."/>
            <person name="Clum A."/>
            <person name="Dockter R.B."/>
            <person name="Fauchery L."/>
            <person name="Guy J."/>
            <person name="Iotti M."/>
            <person name="Le Tacon F."/>
            <person name="Lindquist E.A."/>
            <person name="Lipzen A."/>
            <person name="Malagnac F."/>
            <person name="Mello A."/>
            <person name="Molinier V."/>
            <person name="Miyauchi S."/>
            <person name="Poulain J."/>
            <person name="Riccioni C."/>
            <person name="Rubini A."/>
            <person name="Sitrit Y."/>
            <person name="Splivallo R."/>
            <person name="Traeger S."/>
            <person name="Wang M."/>
            <person name="Zifcakova L."/>
            <person name="Wipf D."/>
            <person name="Zambonelli A."/>
            <person name="Paolocci F."/>
            <person name="Nowrousian M."/>
            <person name="Ottonello S."/>
            <person name="Baldrian P."/>
            <person name="Spatafora J.W."/>
            <person name="Henrissat B."/>
            <person name="Nagy L.G."/>
            <person name="Aury J.M."/>
            <person name="Wincker P."/>
            <person name="Grigoriev I.V."/>
            <person name="Bonfante P."/>
            <person name="Martin F.M."/>
        </authorList>
    </citation>
    <scope>NUCLEOTIDE SEQUENCE [LARGE SCALE GENOMIC DNA]</scope>
    <source>
        <strain evidence="10 11">RN42</strain>
    </source>
</reference>
<dbReference type="PANTHER" id="PTHR20910">
    <property type="entry name" value="AGAP001623-PA"/>
    <property type="match status" value="1"/>
</dbReference>
<evidence type="ECO:0000256" key="1">
    <source>
        <dbReference type="ARBA" id="ARBA00004196"/>
    </source>
</evidence>
<keyword evidence="9" id="KW-0732">Signal</keyword>
<dbReference type="SUPFAM" id="SSF49329">
    <property type="entry name" value="Cu,Zn superoxide dismutase-like"/>
    <property type="match status" value="1"/>
</dbReference>
<feature type="signal peptide" evidence="9">
    <location>
        <begin position="1"/>
        <end position="16"/>
    </location>
</feature>
<dbReference type="FunFam" id="2.60.40.200:FF:000007">
    <property type="entry name" value="Cell surface Cu-only superoxide dismutase 5"/>
    <property type="match status" value="1"/>
</dbReference>
<evidence type="ECO:0000256" key="9">
    <source>
        <dbReference type="SAM" id="SignalP"/>
    </source>
</evidence>
<name>A0A3N4HMI0_ASCIM</name>
<dbReference type="AlphaFoldDB" id="A0A3N4HMI0"/>
<evidence type="ECO:0000256" key="3">
    <source>
        <dbReference type="ARBA" id="ARBA00010457"/>
    </source>
</evidence>
<evidence type="ECO:0000313" key="10">
    <source>
        <dbReference type="EMBL" id="RPA73070.1"/>
    </source>
</evidence>
<evidence type="ECO:0000256" key="2">
    <source>
        <dbReference type="ARBA" id="ARBA00004613"/>
    </source>
</evidence>
<evidence type="ECO:0000313" key="11">
    <source>
        <dbReference type="Proteomes" id="UP000275078"/>
    </source>
</evidence>
<evidence type="ECO:0000256" key="6">
    <source>
        <dbReference type="ARBA" id="ARBA00022862"/>
    </source>
</evidence>
<protein>
    <recommendedName>
        <fullName evidence="4">superoxide dismutase</fullName>
        <ecNumber evidence="4">1.15.1.1</ecNumber>
    </recommendedName>
</protein>
<dbReference type="Gene3D" id="2.60.40.200">
    <property type="entry name" value="Superoxide dismutase, copper/zinc binding domain"/>
    <property type="match status" value="1"/>
</dbReference>
<dbReference type="OrthoDB" id="159229at2759"/>
<dbReference type="Proteomes" id="UP000275078">
    <property type="component" value="Unassembled WGS sequence"/>
</dbReference>
<accession>A0A3N4HMI0</accession>
<comment type="subcellular location">
    <subcellularLocation>
        <location evidence="1">Cell envelope</location>
    </subcellularLocation>
    <subcellularLocation>
        <location evidence="2">Secreted</location>
    </subcellularLocation>
</comment>
<comment type="similarity">
    <text evidence="3">Belongs to the Cu-Zn superoxide dismutase family.</text>
</comment>
<dbReference type="InterPro" id="IPR053257">
    <property type="entry name" value="Cu-only_SOD"/>
</dbReference>
<dbReference type="GO" id="GO:0005576">
    <property type="term" value="C:extracellular region"/>
    <property type="evidence" value="ECO:0007669"/>
    <property type="project" value="UniProtKB-SubCell"/>
</dbReference>
<keyword evidence="11" id="KW-1185">Reference proteome</keyword>
<dbReference type="GO" id="GO:0004784">
    <property type="term" value="F:superoxide dismutase activity"/>
    <property type="evidence" value="ECO:0007669"/>
    <property type="project" value="UniProtKB-EC"/>
</dbReference>
<proteinExistence type="inferred from homology"/>
<evidence type="ECO:0000256" key="4">
    <source>
        <dbReference type="ARBA" id="ARBA00012682"/>
    </source>
</evidence>
<keyword evidence="6" id="KW-0049">Antioxidant</keyword>
<dbReference type="EMBL" id="ML119835">
    <property type="protein sequence ID" value="RPA73070.1"/>
    <property type="molecule type" value="Genomic_DNA"/>
</dbReference>
<dbReference type="PANTHER" id="PTHR20910:SF1">
    <property type="entry name" value="SUPEROXIDE DISMUTASE COPPER_ZINC BINDING DOMAIN-CONTAINING PROTEIN"/>
    <property type="match status" value="1"/>
</dbReference>
<feature type="chain" id="PRO_5018272658" description="superoxide dismutase" evidence="9">
    <location>
        <begin position="17"/>
        <end position="246"/>
    </location>
</feature>
<gene>
    <name evidence="10" type="ORF">BJ508DRAFT_366922</name>
</gene>
<dbReference type="GO" id="GO:0046872">
    <property type="term" value="F:metal ion binding"/>
    <property type="evidence" value="ECO:0007669"/>
    <property type="project" value="InterPro"/>
</dbReference>
<evidence type="ECO:0000256" key="5">
    <source>
        <dbReference type="ARBA" id="ARBA00022525"/>
    </source>
</evidence>
<sequence length="246" mass="25761">MKFLSLALLVLPAVLAQDIAPKTNNQPSNVTYEADFDKPNGIKGKFVFSQGKGGEGVHVKVDLSGFDSQGLVGPFKYHLHDAPVPTDGNCNGTLAHLDPYQRGQTPPCNKDKPETCEVGDLSGKHTPDGAFNTSEYANEYTDLYIDLRAGNRGFFGNRSITIHGKDGVRIACSNFTLKTTTGSPKDNTTKPGTPKGDDKDDSDSNSGKAGNGTDGDGNADDSAAGITRVGVAGLTFAVAAVVGLLL</sequence>
<evidence type="ECO:0000256" key="8">
    <source>
        <dbReference type="SAM" id="MobiDB-lite"/>
    </source>
</evidence>
<dbReference type="EC" id="1.15.1.1" evidence="4"/>
<evidence type="ECO:0000256" key="7">
    <source>
        <dbReference type="ARBA" id="ARBA00049204"/>
    </source>
</evidence>
<organism evidence="10 11">
    <name type="scientific">Ascobolus immersus RN42</name>
    <dbReference type="NCBI Taxonomy" id="1160509"/>
    <lineage>
        <taxon>Eukaryota</taxon>
        <taxon>Fungi</taxon>
        <taxon>Dikarya</taxon>
        <taxon>Ascomycota</taxon>
        <taxon>Pezizomycotina</taxon>
        <taxon>Pezizomycetes</taxon>
        <taxon>Pezizales</taxon>
        <taxon>Ascobolaceae</taxon>
        <taxon>Ascobolus</taxon>
    </lineage>
</organism>
<keyword evidence="5" id="KW-0964">Secreted</keyword>
<feature type="region of interest" description="Disordered" evidence="8">
    <location>
        <begin position="179"/>
        <end position="222"/>
    </location>
</feature>
<dbReference type="InterPro" id="IPR036423">
    <property type="entry name" value="SOD-like_Cu/Zn_dom_sf"/>
</dbReference>
<comment type="catalytic activity">
    <reaction evidence="7">
        <text>2 superoxide + 2 H(+) = H2O2 + O2</text>
        <dbReference type="Rhea" id="RHEA:20696"/>
        <dbReference type="ChEBI" id="CHEBI:15378"/>
        <dbReference type="ChEBI" id="CHEBI:15379"/>
        <dbReference type="ChEBI" id="CHEBI:16240"/>
        <dbReference type="ChEBI" id="CHEBI:18421"/>
        <dbReference type="EC" id="1.15.1.1"/>
    </reaction>
</comment>